<evidence type="ECO:0000259" key="12">
    <source>
        <dbReference type="Pfam" id="PF01931"/>
    </source>
</evidence>
<keyword evidence="8" id="KW-0464">Manganese</keyword>
<keyword evidence="3" id="KW-0479">Metal-binding</keyword>
<dbReference type="GO" id="GO:0103023">
    <property type="term" value="F:ITPase activity"/>
    <property type="evidence" value="ECO:0007669"/>
    <property type="project" value="UniProtKB-EC"/>
</dbReference>
<dbReference type="Proteomes" id="UP000594632">
    <property type="component" value="Chromosome"/>
</dbReference>
<evidence type="ECO:0000256" key="2">
    <source>
        <dbReference type="ARBA" id="ARBA00001946"/>
    </source>
</evidence>
<feature type="domain" description="Non-canonical purine NTP phosphatase/PRRC1" evidence="12">
    <location>
        <begin position="6"/>
        <end position="171"/>
    </location>
</feature>
<evidence type="ECO:0000256" key="3">
    <source>
        <dbReference type="ARBA" id="ARBA00022723"/>
    </source>
</evidence>
<dbReference type="PANTHER" id="PTHR34699">
    <property type="match status" value="1"/>
</dbReference>
<dbReference type="EC" id="3.6.1.73" evidence="9"/>
<dbReference type="EMBL" id="CP050869">
    <property type="protein sequence ID" value="QPG50004.1"/>
    <property type="molecule type" value="Genomic_DNA"/>
</dbReference>
<dbReference type="PANTHER" id="PTHR34699:SF2">
    <property type="entry name" value="NON-CANONICAL PURINE NTP PHOSPHATASE_PRRC1 DOMAIN-CONTAINING PROTEIN"/>
    <property type="match status" value="1"/>
</dbReference>
<dbReference type="GO" id="GO:0000166">
    <property type="term" value="F:nucleotide binding"/>
    <property type="evidence" value="ECO:0007669"/>
    <property type="project" value="UniProtKB-KW"/>
</dbReference>
<dbReference type="InterPro" id="IPR026533">
    <property type="entry name" value="NTPase/PRRC1"/>
</dbReference>
<dbReference type="Gene3D" id="3.90.950.10">
    <property type="match status" value="1"/>
</dbReference>
<organism evidence="13 14">
    <name type="scientific">Saccharolobus solfataricus</name>
    <name type="common">Sulfolobus solfataricus</name>
    <dbReference type="NCBI Taxonomy" id="2287"/>
    <lineage>
        <taxon>Archaea</taxon>
        <taxon>Thermoproteota</taxon>
        <taxon>Thermoprotei</taxon>
        <taxon>Sulfolobales</taxon>
        <taxon>Sulfolobaceae</taxon>
        <taxon>Saccharolobus</taxon>
    </lineage>
</organism>
<evidence type="ECO:0000256" key="11">
    <source>
        <dbReference type="ARBA" id="ARBA00048781"/>
    </source>
</evidence>
<comment type="catalytic activity">
    <reaction evidence="10">
        <text>ITP + H2O = IDP + phosphate + H(+)</text>
        <dbReference type="Rhea" id="RHEA:28330"/>
        <dbReference type="ChEBI" id="CHEBI:15377"/>
        <dbReference type="ChEBI" id="CHEBI:15378"/>
        <dbReference type="ChEBI" id="CHEBI:43474"/>
        <dbReference type="ChEBI" id="CHEBI:58280"/>
        <dbReference type="ChEBI" id="CHEBI:61402"/>
        <dbReference type="EC" id="3.6.1.73"/>
    </reaction>
</comment>
<gene>
    <name evidence="13" type="ORF">HFC64_09385</name>
</gene>
<sequence length="177" mass="20263">MMLYLGSVSKVKYEAINEVINEYLKEVSKIFGEPKVIPYNVESGVDITPVNEETYIGAKNRAYNLYKLIKDENSAYLGLESGLAQRFGSIFEETVCVILFKGMEYVGYSSGIKVPDYIVKRLENGEKHYEVLNEIARRRGLNPKDTWGIYTNLILSRKIELKEAFRNALLTLISEFL</sequence>
<proteinExistence type="predicted"/>
<dbReference type="InterPro" id="IPR050299">
    <property type="entry name" value="YjjX_NTPase"/>
</dbReference>
<keyword evidence="5" id="KW-0378">Hydrolase</keyword>
<evidence type="ECO:0000256" key="5">
    <source>
        <dbReference type="ARBA" id="ARBA00022801"/>
    </source>
</evidence>
<accession>A0A7S9NRF1</accession>
<keyword evidence="7" id="KW-0546">Nucleotide metabolism</keyword>
<evidence type="ECO:0000256" key="8">
    <source>
        <dbReference type="ARBA" id="ARBA00023211"/>
    </source>
</evidence>
<dbReference type="SUPFAM" id="SSF52972">
    <property type="entry name" value="ITPase-like"/>
    <property type="match status" value="1"/>
</dbReference>
<comment type="cofactor">
    <cofactor evidence="2">
        <name>Mg(2+)</name>
        <dbReference type="ChEBI" id="CHEBI:18420"/>
    </cofactor>
</comment>
<name>A0A7S9NRF1_SACSO</name>
<evidence type="ECO:0000256" key="7">
    <source>
        <dbReference type="ARBA" id="ARBA00023080"/>
    </source>
</evidence>
<reference evidence="13 14" key="1">
    <citation type="journal article" date="2020" name="Nat. Commun.">
        <title>The structures of two archaeal type IV pili illuminate evolutionary relationships.</title>
        <authorList>
            <person name="Wang F."/>
            <person name="Baquero D.P."/>
            <person name="Su Z."/>
            <person name="Beltran L.C."/>
            <person name="Prangishvili D."/>
            <person name="Krupovic M."/>
            <person name="Egelman E.H."/>
        </authorList>
    </citation>
    <scope>NUCLEOTIDE SEQUENCE [LARGE SCALE GENOMIC DNA]</scope>
    <source>
        <strain evidence="13 14">POZ149</strain>
    </source>
</reference>
<evidence type="ECO:0000256" key="4">
    <source>
        <dbReference type="ARBA" id="ARBA00022741"/>
    </source>
</evidence>
<evidence type="ECO:0000256" key="1">
    <source>
        <dbReference type="ARBA" id="ARBA00001936"/>
    </source>
</evidence>
<dbReference type="AlphaFoldDB" id="A0A7S9NRF1"/>
<comment type="cofactor">
    <cofactor evidence="1">
        <name>Mn(2+)</name>
        <dbReference type="ChEBI" id="CHEBI:29035"/>
    </cofactor>
</comment>
<comment type="catalytic activity">
    <reaction evidence="11">
        <text>XTP + H2O = XDP + phosphate + H(+)</text>
        <dbReference type="Rhea" id="RHEA:28406"/>
        <dbReference type="ChEBI" id="CHEBI:15377"/>
        <dbReference type="ChEBI" id="CHEBI:15378"/>
        <dbReference type="ChEBI" id="CHEBI:43474"/>
        <dbReference type="ChEBI" id="CHEBI:59884"/>
        <dbReference type="ChEBI" id="CHEBI:61314"/>
        <dbReference type="EC" id="3.6.1.73"/>
    </reaction>
</comment>
<protein>
    <recommendedName>
        <fullName evidence="9">inosine/xanthosine triphosphatase</fullName>
        <ecNumber evidence="9">3.6.1.73</ecNumber>
    </recommendedName>
</protein>
<evidence type="ECO:0000313" key="13">
    <source>
        <dbReference type="EMBL" id="QPG50004.1"/>
    </source>
</evidence>
<evidence type="ECO:0000256" key="10">
    <source>
        <dbReference type="ARBA" id="ARBA00048174"/>
    </source>
</evidence>
<keyword evidence="4" id="KW-0547">Nucleotide-binding</keyword>
<dbReference type="GO" id="GO:0046872">
    <property type="term" value="F:metal ion binding"/>
    <property type="evidence" value="ECO:0007669"/>
    <property type="project" value="UniProtKB-KW"/>
</dbReference>
<dbReference type="GO" id="GO:0009117">
    <property type="term" value="P:nucleotide metabolic process"/>
    <property type="evidence" value="ECO:0007669"/>
    <property type="project" value="UniProtKB-KW"/>
</dbReference>
<dbReference type="InterPro" id="IPR029001">
    <property type="entry name" value="ITPase-like_fam"/>
</dbReference>
<evidence type="ECO:0000256" key="6">
    <source>
        <dbReference type="ARBA" id="ARBA00022842"/>
    </source>
</evidence>
<evidence type="ECO:0000313" key="14">
    <source>
        <dbReference type="Proteomes" id="UP000594632"/>
    </source>
</evidence>
<keyword evidence="6" id="KW-0460">Magnesium</keyword>
<dbReference type="GO" id="GO:0006772">
    <property type="term" value="P:thiamine metabolic process"/>
    <property type="evidence" value="ECO:0007669"/>
    <property type="project" value="TreeGrafter"/>
</dbReference>
<dbReference type="Pfam" id="PF01931">
    <property type="entry name" value="NTPase_I-T"/>
    <property type="match status" value="1"/>
</dbReference>
<evidence type="ECO:0000256" key="9">
    <source>
        <dbReference type="ARBA" id="ARBA00038901"/>
    </source>
</evidence>